<proteinExistence type="predicted"/>
<name>A0ABP9GWB7_9FLAO</name>
<keyword evidence="2" id="KW-1185">Reference proteome</keyword>
<accession>A0ABP9GWB7</accession>
<comment type="caution">
    <text evidence="1">The sequence shown here is derived from an EMBL/GenBank/DDBJ whole genome shotgun (WGS) entry which is preliminary data.</text>
</comment>
<organism evidence="1 2">
    <name type="scientific">Algibacter agarivorans</name>
    <dbReference type="NCBI Taxonomy" id="1109741"/>
    <lineage>
        <taxon>Bacteria</taxon>
        <taxon>Pseudomonadati</taxon>
        <taxon>Bacteroidota</taxon>
        <taxon>Flavobacteriia</taxon>
        <taxon>Flavobacteriales</taxon>
        <taxon>Flavobacteriaceae</taxon>
        <taxon>Algibacter</taxon>
    </lineage>
</organism>
<gene>
    <name evidence="1" type="ORF">GCM10023314_30620</name>
</gene>
<dbReference type="Proteomes" id="UP001501302">
    <property type="component" value="Unassembled WGS sequence"/>
</dbReference>
<dbReference type="RefSeq" id="WP_345193599.1">
    <property type="nucleotide sequence ID" value="NZ_BAABJJ010000044.1"/>
</dbReference>
<dbReference type="EMBL" id="BAABJJ010000044">
    <property type="protein sequence ID" value="GAA4954811.1"/>
    <property type="molecule type" value="Genomic_DNA"/>
</dbReference>
<protein>
    <submittedName>
        <fullName evidence="1">Uncharacterized protein</fullName>
    </submittedName>
</protein>
<evidence type="ECO:0000313" key="2">
    <source>
        <dbReference type="Proteomes" id="UP001501302"/>
    </source>
</evidence>
<sequence length="285" mass="34317">MLKQKDFSQFYIINYNPWAKEEDLKNRVEHPFVFIETYIHDLSDYPSLNTFEKAQAIFNDIREYQKVGYNCFELELNLLKENRIKYLNQIASRLLSVQADLRQIKRKKDLKRYKSIDSLILLLLNSIKEILQSIFISYHLELNNSNREVLSKWFYLKKAIISFRFNTYPEDKRLEILYHKYLTDRGFISTLTNFNTFKSLFEAKQLENKINWIDRKSSLYYFIKLLVKKKVVKNPKNKHWEITSEFFLLNGEALMPRDFLNQKETQNKKSRVVLESFVNALSQNS</sequence>
<evidence type="ECO:0000313" key="1">
    <source>
        <dbReference type="EMBL" id="GAA4954811.1"/>
    </source>
</evidence>
<reference evidence="2" key="1">
    <citation type="journal article" date="2019" name="Int. J. Syst. Evol. Microbiol.">
        <title>The Global Catalogue of Microorganisms (GCM) 10K type strain sequencing project: providing services to taxonomists for standard genome sequencing and annotation.</title>
        <authorList>
            <consortium name="The Broad Institute Genomics Platform"/>
            <consortium name="The Broad Institute Genome Sequencing Center for Infectious Disease"/>
            <person name="Wu L."/>
            <person name="Ma J."/>
        </authorList>
    </citation>
    <scope>NUCLEOTIDE SEQUENCE [LARGE SCALE GENOMIC DNA]</scope>
    <source>
        <strain evidence="2">JCM 18285</strain>
    </source>
</reference>